<keyword evidence="6 7" id="KW-0472">Membrane</keyword>
<dbReference type="PROSITE" id="PS50850">
    <property type="entry name" value="MFS"/>
    <property type="match status" value="1"/>
</dbReference>
<keyword evidence="5 7" id="KW-1133">Transmembrane helix</keyword>
<dbReference type="GO" id="GO:0005886">
    <property type="term" value="C:plasma membrane"/>
    <property type="evidence" value="ECO:0007669"/>
    <property type="project" value="UniProtKB-SubCell"/>
</dbReference>
<dbReference type="SUPFAM" id="SSF103473">
    <property type="entry name" value="MFS general substrate transporter"/>
    <property type="match status" value="1"/>
</dbReference>
<name>A0A7X3FI85_9BACL</name>
<dbReference type="PANTHER" id="PTHR43266:SF8">
    <property type="entry name" value="MACROLIDE-EFFLUX PROTEIN"/>
    <property type="match status" value="1"/>
</dbReference>
<gene>
    <name evidence="9" type="ORF">EDM21_09875</name>
</gene>
<comment type="subcellular location">
    <subcellularLocation>
        <location evidence="1">Cell membrane</location>
        <topology evidence="1">Multi-pass membrane protein</topology>
    </subcellularLocation>
</comment>
<protein>
    <submittedName>
        <fullName evidence="9">MFS transporter</fullName>
    </submittedName>
</protein>
<evidence type="ECO:0000256" key="4">
    <source>
        <dbReference type="ARBA" id="ARBA00022692"/>
    </source>
</evidence>
<feature type="transmembrane region" description="Helical" evidence="7">
    <location>
        <begin position="216"/>
        <end position="235"/>
    </location>
</feature>
<organism evidence="9 10">
    <name type="scientific">Paenibacillus lutrae</name>
    <dbReference type="NCBI Taxonomy" id="2078573"/>
    <lineage>
        <taxon>Bacteria</taxon>
        <taxon>Bacillati</taxon>
        <taxon>Bacillota</taxon>
        <taxon>Bacilli</taxon>
        <taxon>Bacillales</taxon>
        <taxon>Paenibacillaceae</taxon>
        <taxon>Paenibacillus</taxon>
    </lineage>
</organism>
<evidence type="ECO:0000256" key="5">
    <source>
        <dbReference type="ARBA" id="ARBA00022989"/>
    </source>
</evidence>
<evidence type="ECO:0000256" key="7">
    <source>
        <dbReference type="SAM" id="Phobius"/>
    </source>
</evidence>
<reference evidence="9 10" key="1">
    <citation type="journal article" date="2019" name="Microorganisms">
        <title>Paenibacillus lutrae sp. nov., A Chitinolytic Species Isolated from A River Otter in Castril Natural Park, Granada, Spain.</title>
        <authorList>
            <person name="Rodriguez M."/>
            <person name="Reina J.C."/>
            <person name="Bejar V."/>
            <person name="Llamas I."/>
        </authorList>
    </citation>
    <scope>NUCLEOTIDE SEQUENCE [LARGE SCALE GENOMIC DNA]</scope>
    <source>
        <strain evidence="9 10">N10</strain>
    </source>
</reference>
<feature type="domain" description="Major facilitator superfamily (MFS) profile" evidence="8">
    <location>
        <begin position="9"/>
        <end position="390"/>
    </location>
</feature>
<sequence length="415" mass="44702">MKALLNNRVFVLILGSDLLQQMGIWIRNMAMLFFVMDMTGNDPVAVSLLTVIEYAPIFLFSFLGGALADRWNPKKAMITGDILSALSVVAIMAVLATGWWPAVFAVTFVSSVVSQFSQPASAKAFKRNVPDELIGTAIGITQTLQSLFIIIGPAIGTLIYVKVGIEFSLYTLIALFLLSALLLSLLPRMESSREREEGATLAREFREGYSYVRRHGSLMPVMGCFALVGLGTGLIQPLEVFLLTERLGLGKEHLQWFTALYGVGMLLGGALAASIAPKLNVRRMLMIGLLFESAAIVIEAISTSILLTASLRFVTAVLMAVVQITLSMFMVREVEEAYIGRVNGLIAPVLIAMVLVGSSVSGLLMQATSLIFVYTLAGIFIALSLFPASRLRSHANANAAAVAAMEDPGKQSALD</sequence>
<dbReference type="CDD" id="cd06173">
    <property type="entry name" value="MFS_MefA_like"/>
    <property type="match status" value="1"/>
</dbReference>
<dbReference type="Proteomes" id="UP000490800">
    <property type="component" value="Unassembled WGS sequence"/>
</dbReference>
<feature type="transmembrane region" description="Helical" evidence="7">
    <location>
        <begin position="363"/>
        <end position="386"/>
    </location>
</feature>
<feature type="transmembrane region" description="Helical" evidence="7">
    <location>
        <begin position="255"/>
        <end position="273"/>
    </location>
</feature>
<dbReference type="InterPro" id="IPR036259">
    <property type="entry name" value="MFS_trans_sf"/>
</dbReference>
<evidence type="ECO:0000313" key="9">
    <source>
        <dbReference type="EMBL" id="MVO99836.1"/>
    </source>
</evidence>
<feature type="transmembrane region" description="Helical" evidence="7">
    <location>
        <begin position="167"/>
        <end position="186"/>
    </location>
</feature>
<evidence type="ECO:0000256" key="6">
    <source>
        <dbReference type="ARBA" id="ARBA00023136"/>
    </source>
</evidence>
<dbReference type="AlphaFoldDB" id="A0A7X3FI85"/>
<dbReference type="RefSeq" id="WP_157335137.1">
    <property type="nucleotide sequence ID" value="NZ_RHLK01000004.1"/>
</dbReference>
<dbReference type="PANTHER" id="PTHR43266">
    <property type="entry name" value="MACROLIDE-EFFLUX PROTEIN"/>
    <property type="match status" value="1"/>
</dbReference>
<evidence type="ECO:0000256" key="3">
    <source>
        <dbReference type="ARBA" id="ARBA00022475"/>
    </source>
</evidence>
<evidence type="ECO:0000313" key="10">
    <source>
        <dbReference type="Proteomes" id="UP000490800"/>
    </source>
</evidence>
<evidence type="ECO:0000256" key="2">
    <source>
        <dbReference type="ARBA" id="ARBA00022448"/>
    </source>
</evidence>
<dbReference type="EMBL" id="RHLK01000004">
    <property type="protein sequence ID" value="MVO99836.1"/>
    <property type="molecule type" value="Genomic_DNA"/>
</dbReference>
<dbReference type="GO" id="GO:0022857">
    <property type="term" value="F:transmembrane transporter activity"/>
    <property type="evidence" value="ECO:0007669"/>
    <property type="project" value="InterPro"/>
</dbReference>
<dbReference type="OrthoDB" id="2942684at2"/>
<feature type="transmembrane region" description="Helical" evidence="7">
    <location>
        <begin position="285"/>
        <end position="307"/>
    </location>
</feature>
<feature type="transmembrane region" description="Helical" evidence="7">
    <location>
        <begin position="46"/>
        <end position="66"/>
    </location>
</feature>
<keyword evidence="3" id="KW-1003">Cell membrane</keyword>
<proteinExistence type="predicted"/>
<keyword evidence="2" id="KW-0813">Transport</keyword>
<feature type="transmembrane region" description="Helical" evidence="7">
    <location>
        <begin position="338"/>
        <end position="357"/>
    </location>
</feature>
<evidence type="ECO:0000256" key="1">
    <source>
        <dbReference type="ARBA" id="ARBA00004651"/>
    </source>
</evidence>
<feature type="transmembrane region" description="Helical" evidence="7">
    <location>
        <begin position="313"/>
        <end position="331"/>
    </location>
</feature>
<keyword evidence="4 7" id="KW-0812">Transmembrane</keyword>
<dbReference type="Pfam" id="PF07690">
    <property type="entry name" value="MFS_1"/>
    <property type="match status" value="1"/>
</dbReference>
<dbReference type="Gene3D" id="1.20.1250.20">
    <property type="entry name" value="MFS general substrate transporter like domains"/>
    <property type="match status" value="1"/>
</dbReference>
<feature type="transmembrane region" description="Helical" evidence="7">
    <location>
        <begin position="78"/>
        <end position="96"/>
    </location>
</feature>
<dbReference type="InterPro" id="IPR020846">
    <property type="entry name" value="MFS_dom"/>
</dbReference>
<feature type="transmembrane region" description="Helical" evidence="7">
    <location>
        <begin position="133"/>
        <end position="161"/>
    </location>
</feature>
<keyword evidence="10" id="KW-1185">Reference proteome</keyword>
<dbReference type="InterPro" id="IPR011701">
    <property type="entry name" value="MFS"/>
</dbReference>
<evidence type="ECO:0000259" key="8">
    <source>
        <dbReference type="PROSITE" id="PS50850"/>
    </source>
</evidence>
<comment type="caution">
    <text evidence="9">The sequence shown here is derived from an EMBL/GenBank/DDBJ whole genome shotgun (WGS) entry which is preliminary data.</text>
</comment>
<accession>A0A7X3FI85</accession>